<dbReference type="Proteomes" id="UP001180556">
    <property type="component" value="Unassembled WGS sequence"/>
</dbReference>
<name>A0ABU2W449_9ACTN</name>
<organism evidence="1 2">
    <name type="scientific">Streptomyces stephensoniae</name>
    <dbReference type="NCBI Taxonomy" id="3375367"/>
    <lineage>
        <taxon>Bacteria</taxon>
        <taxon>Bacillati</taxon>
        <taxon>Actinomycetota</taxon>
        <taxon>Actinomycetes</taxon>
        <taxon>Kitasatosporales</taxon>
        <taxon>Streptomycetaceae</taxon>
        <taxon>Streptomyces</taxon>
    </lineage>
</organism>
<keyword evidence="2" id="KW-1185">Reference proteome</keyword>
<evidence type="ECO:0000313" key="1">
    <source>
        <dbReference type="EMBL" id="MDT0492637.1"/>
    </source>
</evidence>
<evidence type="ECO:0000313" key="2">
    <source>
        <dbReference type="Proteomes" id="UP001180556"/>
    </source>
</evidence>
<evidence type="ECO:0008006" key="3">
    <source>
        <dbReference type="Google" id="ProtNLM"/>
    </source>
</evidence>
<reference evidence="2" key="1">
    <citation type="submission" date="2023-07" db="EMBL/GenBank/DDBJ databases">
        <title>30 novel species of actinomycetes from the DSMZ collection.</title>
        <authorList>
            <person name="Nouioui I."/>
        </authorList>
    </citation>
    <scope>NUCLEOTIDE SEQUENCE [LARGE SCALE GENOMIC DNA]</scope>
    <source>
        <strain evidence="2">DSM 40932</strain>
    </source>
</reference>
<comment type="caution">
    <text evidence="1">The sequence shown here is derived from an EMBL/GenBank/DDBJ whole genome shotgun (WGS) entry which is preliminary data.</text>
</comment>
<gene>
    <name evidence="1" type="ORF">RM717_19210</name>
</gene>
<protein>
    <recommendedName>
        <fullName evidence="3">DUF2147 domain-containing protein</fullName>
    </recommendedName>
</protein>
<dbReference type="EMBL" id="JAVRFG010000024">
    <property type="protein sequence ID" value="MDT0492637.1"/>
    <property type="molecule type" value="Genomic_DNA"/>
</dbReference>
<proteinExistence type="predicted"/>
<dbReference type="RefSeq" id="WP_244229768.1">
    <property type="nucleotide sequence ID" value="NZ_JAVRFG010000024.1"/>
</dbReference>
<accession>A0ABU2W449</accession>
<sequence>MAAVAIAMAVPGLFVVGGCLALLSEQPERIDRSQIVGVWTGSGGARVDLRADGRFEMSGIPRSAIRFSFVDPPPGNGRLSGSGTWEPEQLGSVETDTVEAIDLAIDAGGSFSDRSQMAELRVARSGWDPVLYFAVNVDKWYGFEVSKSG</sequence>